<sequence length="1592" mass="179754">MLPTLKEVWRSGATHFVLDCSTEILEEVLLQAQQVGLMTNKQFYFITNLNMHTLNLTPFQYAETNITGMRFINPDTQQIRTMGFELYKNEINKDIHLSFIAAWKLQLETALIFDAVTMFGEALSNLPKNFASPILDCHSAQTWMYGTTLINLIKGIKYPGLTGLIQFDTTGFRSAFGLEIIELKEGGITRTGNWSYSEGLNISREYPPAPPPPVEGSLVNKTFVVITCLTEPYGMRKESSVPLHGNERYEGFGIDLIAELSKELGFNYTFIIREDKKNGEYDETTNEWNGMIGDVINKKADLAITDLTITSEREAAVDFTTTFMSLGISILYQKPKKAPPSFFSFADPFAVGVWKLLAAAFFGVSIALFLLGRISPSEWHNPYPCIDEPEYLVNQLSLRNCFWFMTGSLMQQGSEIAPIAISTRMVAGMWWFFTLIMVSSYTANLAAFLTTESPDRPFKDVFELADVAEKKGIQFGAKINGSTEKFFRDSKHIEAYQKIYQYMKDHEDDVMVKDNNLGVVKAETKNYAFFMETTSIEYETQRRCSLTSVGNSLDEKGYGIAMRKNSPYRRALSTTILKLHEEGVIAKLKRKWWEERRGGGQCPDEDEKSTEATPLNLKNVGGVFWVTIIGTLLSCVMVLIELSLHIFKRSLLTKQSFKLMLMEELRFYFKTSGMTLVLRGQDAEKKTVILGGVFSDHPSRSTSSGDDPAPDNEALLTDEQAFMFAVDFINFEMQSNSFFNFQGLVKTPEYHTKGPFQAMLTTCSLISEHAVAIFGPKEHEDIDIVQSICDHKDIAHVITRWMYKPPYQRSIINFYPHSEYLTSAYFSVLTLWEWKSFTLFYEDNESLLRLGDLLNLAKNSGIVVSVKQLSEEENDVYRQVSIQGVRSGERNFVIDCKIEILEEVLRQAQQVGMMTSHYNYFITNLDMQTIDLEPFQYSEANITGIRIFDPEAPLVRIMNMTIVSTVNPNFDVHQMKTETALIIDAVNVVAKVIDSKLSFSEVESTNVSCNSLKTSSHGYSISNHVKTSKNLGMTGVIEFDGDGYRSNFNLDVVEVREDGIVKIGTWNSSKGLITSEHVVENVYSDPDGLRNKSFIVITCLTDPYCMLKESSVQLFGNDRFEGFAIDLIHELAVMEGFNYTFLIRDDKTNGAKNETTQKWSGMIGDVIEGTADLAITDLTINAEREEAVDFTSPFMNLGISILAKKPGNAPPSFFSFADPFALDTWTMMALAYCCVFVSFFILSRLCQDEWTNPYPCIEEPEFLINQFTFRNSAWFAVGSLLQQGTEIAPIAIATRMLSGMWWFFVLIMVSTYTANLAAFLATENPIHLFTDVHSLVENMDKHKIRLGAKLEGATETFFKGKDDPTYQAIAQYMATHKDDMVRENKYGVEMAEGEGNYAFFMESISIEYETQRHCGLQQYGKLLDDKGYGIAMRKNSTYRKKLSTAILKLQASGELDNLKRKWWEEKRGGGVCSLVGESNEADSLGLQNVQGVFYVTIFGTILAAFLVVIEMLVATLRISKKAKISFKEALRMEMTAFLNFNSNVKPAIQEGSKSGSKSSRGSKCSRRSKSSNNNMTRPYGFIPTITKEELRD</sequence>
<evidence type="ECO:0000256" key="20">
    <source>
        <dbReference type="SAM" id="Phobius"/>
    </source>
</evidence>
<evidence type="ECO:0000256" key="11">
    <source>
        <dbReference type="ARBA" id="ARBA00023180"/>
    </source>
</evidence>
<evidence type="ECO:0000256" key="17">
    <source>
        <dbReference type="PIRSR" id="PIRSR601508-2"/>
    </source>
</evidence>
<evidence type="ECO:0000256" key="14">
    <source>
        <dbReference type="ARBA" id="ARBA00023303"/>
    </source>
</evidence>
<dbReference type="InterPro" id="IPR001508">
    <property type="entry name" value="Iono_Glu_rcpt_met"/>
</dbReference>
<evidence type="ECO:0000256" key="19">
    <source>
        <dbReference type="SAM" id="MobiDB-lite"/>
    </source>
</evidence>
<feature type="transmembrane region" description="Helical" evidence="20">
    <location>
        <begin position="1225"/>
        <end position="1242"/>
    </location>
</feature>
<evidence type="ECO:0000313" key="24">
    <source>
        <dbReference type="Proteomes" id="UP000719412"/>
    </source>
</evidence>
<keyword evidence="10" id="KW-0675">Receptor</keyword>
<reference evidence="23" key="2">
    <citation type="submission" date="2021-08" db="EMBL/GenBank/DDBJ databases">
        <authorList>
            <person name="Eriksson T."/>
        </authorList>
    </citation>
    <scope>NUCLEOTIDE SEQUENCE</scope>
    <source>
        <strain evidence="23">Stoneville</strain>
        <tissue evidence="23">Whole head</tissue>
    </source>
</reference>
<dbReference type="Pfam" id="PF00060">
    <property type="entry name" value="Lig_chan"/>
    <property type="match status" value="2"/>
</dbReference>
<feature type="domain" description="Ionotropic glutamate receptor C-terminal" evidence="21">
    <location>
        <begin position="222"/>
        <end position="595"/>
    </location>
</feature>
<evidence type="ECO:0000256" key="16">
    <source>
        <dbReference type="PIRSR" id="PIRSR601508-1"/>
    </source>
</evidence>
<dbReference type="Pfam" id="PF10613">
    <property type="entry name" value="Lig_chan-Glu_bd"/>
    <property type="match status" value="2"/>
</dbReference>
<dbReference type="SMART" id="SM00918">
    <property type="entry name" value="Lig_chan-Glu_bd"/>
    <property type="match status" value="2"/>
</dbReference>
<evidence type="ECO:0000256" key="8">
    <source>
        <dbReference type="ARBA" id="ARBA00023065"/>
    </source>
</evidence>
<keyword evidence="3" id="KW-0813">Transport</keyword>
<dbReference type="InterPro" id="IPR001828">
    <property type="entry name" value="ANF_lig-bd_rcpt"/>
</dbReference>
<dbReference type="Gene3D" id="3.40.50.2300">
    <property type="match status" value="4"/>
</dbReference>
<comment type="caution">
    <text evidence="23">The sequence shown here is derived from an EMBL/GenBank/DDBJ whole genome shotgun (WGS) entry which is preliminary data.</text>
</comment>
<feature type="binding site" evidence="16">
    <location>
        <position position="532"/>
    </location>
    <ligand>
        <name>L-glutamate</name>
        <dbReference type="ChEBI" id="CHEBI:29985"/>
    </ligand>
</feature>
<feature type="binding site" evidence="16">
    <location>
        <position position="482"/>
    </location>
    <ligand>
        <name>L-glutamate</name>
        <dbReference type="ChEBI" id="CHEBI:29985"/>
    </ligand>
</feature>
<feature type="binding site" evidence="16">
    <location>
        <position position="483"/>
    </location>
    <ligand>
        <name>L-glutamate</name>
        <dbReference type="ChEBI" id="CHEBI:29985"/>
    </ligand>
</feature>
<evidence type="ECO:0000256" key="5">
    <source>
        <dbReference type="ARBA" id="ARBA00022692"/>
    </source>
</evidence>
<keyword evidence="11" id="KW-0325">Glycoprotein</keyword>
<comment type="similarity">
    <text evidence="2">Belongs to the glutamate-gated ion channel (TC 1.A.10.1) family.</text>
</comment>
<dbReference type="GO" id="GO:0045211">
    <property type="term" value="C:postsynaptic membrane"/>
    <property type="evidence" value="ECO:0007669"/>
    <property type="project" value="UniProtKB-SubCell"/>
</dbReference>
<dbReference type="FunFam" id="3.40.190.10:FF:000147">
    <property type="entry name" value="Uncharacterized protein, isoform C"/>
    <property type="match status" value="1"/>
</dbReference>
<dbReference type="GO" id="GO:0038023">
    <property type="term" value="F:signaling receptor activity"/>
    <property type="evidence" value="ECO:0007669"/>
    <property type="project" value="InterPro"/>
</dbReference>
<dbReference type="PRINTS" id="PR00177">
    <property type="entry name" value="NMDARECEPTOR"/>
</dbReference>
<keyword evidence="7" id="KW-0770">Synapse</keyword>
<gene>
    <name evidence="23" type="ORF">GEV33_012535</name>
</gene>
<keyword evidence="12" id="KW-0628">Postsynaptic cell membrane</keyword>
<evidence type="ECO:0000313" key="23">
    <source>
        <dbReference type="EMBL" id="KAH0810258.1"/>
    </source>
</evidence>
<keyword evidence="14" id="KW-0407">Ion channel</keyword>
<dbReference type="FunFam" id="3.40.190.10:FF:000178">
    <property type="entry name" value="Glutamate receptor subunit"/>
    <property type="match status" value="1"/>
</dbReference>
<dbReference type="SMART" id="SM00079">
    <property type="entry name" value="PBPe"/>
    <property type="match status" value="2"/>
</dbReference>
<evidence type="ECO:0000256" key="15">
    <source>
        <dbReference type="ARBA" id="ARBA00034100"/>
    </source>
</evidence>
<dbReference type="InterPro" id="IPR015683">
    <property type="entry name" value="Ionotropic_Glu_rcpt"/>
</dbReference>
<dbReference type="CDD" id="cd06382">
    <property type="entry name" value="PBP1_iGluR_Kainate"/>
    <property type="match status" value="1"/>
</dbReference>
<dbReference type="Gene3D" id="3.40.190.10">
    <property type="entry name" value="Periplasmic binding protein-like II"/>
    <property type="match status" value="4"/>
</dbReference>
<feature type="site" description="Interaction with the cone snail toxin Con-ikot-ikot" evidence="17">
    <location>
        <position position="578"/>
    </location>
</feature>
<dbReference type="Gene3D" id="1.10.287.70">
    <property type="match status" value="2"/>
</dbReference>
<feature type="domain" description="Ionotropic glutamate receptor L-glutamate and glycine-binding" evidence="22">
    <location>
        <begin position="232"/>
        <end position="297"/>
    </location>
</feature>
<evidence type="ECO:0000256" key="7">
    <source>
        <dbReference type="ARBA" id="ARBA00023018"/>
    </source>
</evidence>
<evidence type="ECO:0000256" key="2">
    <source>
        <dbReference type="ARBA" id="ARBA00008685"/>
    </source>
</evidence>
<dbReference type="GO" id="GO:0015276">
    <property type="term" value="F:ligand-gated monoatomic ion channel activity"/>
    <property type="evidence" value="ECO:0007669"/>
    <property type="project" value="InterPro"/>
</dbReference>
<dbReference type="EMBL" id="JABDTM020027611">
    <property type="protein sequence ID" value="KAH0810258.1"/>
    <property type="molecule type" value="Genomic_DNA"/>
</dbReference>
<feature type="site" description="Interaction with the cone snail toxin Con-ikot-ikot" evidence="17">
    <location>
        <position position="488"/>
    </location>
</feature>
<dbReference type="Proteomes" id="UP000719412">
    <property type="component" value="Unassembled WGS sequence"/>
</dbReference>
<dbReference type="FunFam" id="3.40.190.10:FF:000747">
    <property type="entry name" value="Uncharacterized protein"/>
    <property type="match status" value="2"/>
</dbReference>
<keyword evidence="8" id="KW-0406">Ion transport</keyword>
<feature type="transmembrane region" description="Helical" evidence="20">
    <location>
        <begin position="1492"/>
        <end position="1513"/>
    </location>
</feature>
<keyword evidence="6 20" id="KW-1133">Transmembrane helix</keyword>
<evidence type="ECO:0000256" key="1">
    <source>
        <dbReference type="ARBA" id="ARBA00004651"/>
    </source>
</evidence>
<evidence type="ECO:0000256" key="10">
    <source>
        <dbReference type="ARBA" id="ARBA00023170"/>
    </source>
</evidence>
<dbReference type="Pfam" id="PF01094">
    <property type="entry name" value="ANF_receptor"/>
    <property type="match status" value="2"/>
</dbReference>
<feature type="domain" description="Ionotropic glutamate receptor L-glutamate and glycine-binding" evidence="22">
    <location>
        <begin position="1103"/>
        <end position="1168"/>
    </location>
</feature>
<feature type="transmembrane region" description="Helical" evidence="20">
    <location>
        <begin position="429"/>
        <end position="449"/>
    </location>
</feature>
<feature type="region of interest" description="Disordered" evidence="19">
    <location>
        <begin position="1548"/>
        <end position="1592"/>
    </location>
</feature>
<evidence type="ECO:0000256" key="12">
    <source>
        <dbReference type="ARBA" id="ARBA00023257"/>
    </source>
</evidence>
<evidence type="ECO:0000259" key="21">
    <source>
        <dbReference type="SMART" id="SM00079"/>
    </source>
</evidence>
<keyword evidence="24" id="KW-1185">Reference proteome</keyword>
<accession>A0A8J6HAM7</accession>
<evidence type="ECO:0000256" key="9">
    <source>
        <dbReference type="ARBA" id="ARBA00023136"/>
    </source>
</evidence>
<protein>
    <submittedName>
        <fullName evidence="23">Uncharacterized protein</fullName>
    </submittedName>
</protein>
<keyword evidence="13" id="KW-1071">Ligand-gated ion channel</keyword>
<keyword evidence="5 20" id="KW-0812">Transmembrane</keyword>
<dbReference type="PANTHER" id="PTHR18966">
    <property type="entry name" value="IONOTROPIC GLUTAMATE RECEPTOR"/>
    <property type="match status" value="1"/>
</dbReference>
<feature type="domain" description="Ionotropic glutamate receptor C-terminal" evidence="21">
    <location>
        <begin position="1093"/>
        <end position="1465"/>
    </location>
</feature>
<dbReference type="InterPro" id="IPR019594">
    <property type="entry name" value="Glu/Gly-bd"/>
</dbReference>
<dbReference type="FunFam" id="1.10.287.70:FF:000105">
    <property type="entry name" value="Eye-enriched kainate receptor, isoform A"/>
    <property type="match status" value="2"/>
</dbReference>
<keyword evidence="9 20" id="KW-0472">Membrane</keyword>
<evidence type="ECO:0000256" key="18">
    <source>
        <dbReference type="PIRSR" id="PIRSR601508-3"/>
    </source>
</evidence>
<dbReference type="CDD" id="cd13714">
    <property type="entry name" value="PBP2_iGluR_Kainate"/>
    <property type="match status" value="2"/>
</dbReference>
<dbReference type="InterPro" id="IPR028082">
    <property type="entry name" value="Peripla_BP_I"/>
</dbReference>
<dbReference type="SUPFAM" id="SSF53822">
    <property type="entry name" value="Periplasmic binding protein-like I"/>
    <property type="match status" value="2"/>
</dbReference>
<evidence type="ECO:0000259" key="22">
    <source>
        <dbReference type="SMART" id="SM00918"/>
    </source>
</evidence>
<dbReference type="SUPFAM" id="SSF53850">
    <property type="entry name" value="Periplasmic binding protein-like II"/>
    <property type="match status" value="2"/>
</dbReference>
<evidence type="ECO:0000256" key="4">
    <source>
        <dbReference type="ARBA" id="ARBA00022475"/>
    </source>
</evidence>
<proteinExistence type="inferred from homology"/>
<feature type="compositionally biased region" description="Low complexity" evidence="19">
    <location>
        <begin position="1551"/>
        <end position="1562"/>
    </location>
</feature>
<feature type="transmembrane region" description="Helical" evidence="20">
    <location>
        <begin position="1301"/>
        <end position="1321"/>
    </location>
</feature>
<evidence type="ECO:0000256" key="6">
    <source>
        <dbReference type="ARBA" id="ARBA00022989"/>
    </source>
</evidence>
<feature type="transmembrane region" description="Helical" evidence="20">
    <location>
        <begin position="353"/>
        <end position="374"/>
    </location>
</feature>
<keyword evidence="18" id="KW-1015">Disulfide bond</keyword>
<feature type="binding site" evidence="16">
    <location>
        <position position="308"/>
    </location>
    <ligand>
        <name>L-glutamate</name>
        <dbReference type="ChEBI" id="CHEBI:29985"/>
    </ligand>
</feature>
<comment type="subcellular location">
    <subcellularLocation>
        <location evidence="1">Cell membrane</location>
        <topology evidence="1">Multi-pass membrane protein</topology>
    </subcellularLocation>
    <subcellularLocation>
        <location evidence="15">Postsynaptic cell membrane</location>
    </subcellularLocation>
</comment>
<dbReference type="InterPro" id="IPR001320">
    <property type="entry name" value="Iontro_rcpt_C"/>
</dbReference>
<feature type="binding site" evidence="16">
    <location>
        <position position="313"/>
    </location>
    <ligand>
        <name>L-glutamate</name>
        <dbReference type="ChEBI" id="CHEBI:29985"/>
    </ligand>
</feature>
<evidence type="ECO:0000256" key="13">
    <source>
        <dbReference type="ARBA" id="ARBA00023286"/>
    </source>
</evidence>
<keyword evidence="4" id="KW-1003">Cell membrane</keyword>
<feature type="disulfide bond" evidence="18">
    <location>
        <begin position="544"/>
        <end position="602"/>
    </location>
</feature>
<organism evidence="23 24">
    <name type="scientific">Tenebrio molitor</name>
    <name type="common">Yellow mealworm beetle</name>
    <dbReference type="NCBI Taxonomy" id="7067"/>
    <lineage>
        <taxon>Eukaryota</taxon>
        <taxon>Metazoa</taxon>
        <taxon>Ecdysozoa</taxon>
        <taxon>Arthropoda</taxon>
        <taxon>Hexapoda</taxon>
        <taxon>Insecta</taxon>
        <taxon>Pterygota</taxon>
        <taxon>Neoptera</taxon>
        <taxon>Endopterygota</taxon>
        <taxon>Coleoptera</taxon>
        <taxon>Polyphaga</taxon>
        <taxon>Cucujiformia</taxon>
        <taxon>Tenebrionidae</taxon>
        <taxon>Tenebrio</taxon>
    </lineage>
</organism>
<evidence type="ECO:0000256" key="3">
    <source>
        <dbReference type="ARBA" id="ARBA00022448"/>
    </source>
</evidence>
<name>A0A8J6HAM7_TENMO</name>
<reference evidence="23" key="1">
    <citation type="journal article" date="2020" name="J Insects Food Feed">
        <title>The yellow mealworm (Tenebrio molitor) genome: a resource for the emerging insects as food and feed industry.</title>
        <authorList>
            <person name="Eriksson T."/>
            <person name="Andere A."/>
            <person name="Kelstrup H."/>
            <person name="Emery V."/>
            <person name="Picard C."/>
        </authorList>
    </citation>
    <scope>NUCLEOTIDE SEQUENCE</scope>
    <source>
        <strain evidence="23">Stoneville</strain>
        <tissue evidence="23">Whole head</tissue>
    </source>
</reference>